<dbReference type="EMBL" id="NKCI01000107">
    <property type="protein sequence ID" value="RSL54835.1"/>
    <property type="molecule type" value="Genomic_DNA"/>
</dbReference>
<accession>A0A428PP82</accession>
<sequence length="110" mass="12403">MHIGKAVTFLCLTMGASSFEIRAFKGRDCKGESKATNVWDNSCATPNYPTKSFQVVSYGRHRQRAFFYKTNHCLIHHVNDWWADGGSDTFKKGRCINLGDTARAYGSWSS</sequence>
<evidence type="ECO:0000313" key="3">
    <source>
        <dbReference type="Proteomes" id="UP000288168"/>
    </source>
</evidence>
<gene>
    <name evidence="2" type="ORF">CEP54_009677</name>
</gene>
<name>A0A428PP82_9HYPO</name>
<protein>
    <submittedName>
        <fullName evidence="2">Uncharacterized protein</fullName>
    </submittedName>
</protein>
<evidence type="ECO:0000256" key="1">
    <source>
        <dbReference type="SAM" id="SignalP"/>
    </source>
</evidence>
<proteinExistence type="predicted"/>
<reference evidence="2 3" key="1">
    <citation type="submission" date="2017-06" db="EMBL/GenBank/DDBJ databases">
        <title>Comparative genomic analysis of Ambrosia Fusariam Clade fungi.</title>
        <authorList>
            <person name="Stajich J.E."/>
            <person name="Carrillo J."/>
            <person name="Kijimoto T."/>
            <person name="Eskalen A."/>
            <person name="O'Donnell K."/>
            <person name="Kasson M."/>
        </authorList>
    </citation>
    <scope>NUCLEOTIDE SEQUENCE [LARGE SCALE GENOMIC DNA]</scope>
    <source>
        <strain evidence="2 3">NRRL62584</strain>
    </source>
</reference>
<dbReference type="AlphaFoldDB" id="A0A428PP82"/>
<organism evidence="2 3">
    <name type="scientific">Fusarium duplospermum</name>
    <dbReference type="NCBI Taxonomy" id="1325734"/>
    <lineage>
        <taxon>Eukaryota</taxon>
        <taxon>Fungi</taxon>
        <taxon>Dikarya</taxon>
        <taxon>Ascomycota</taxon>
        <taxon>Pezizomycotina</taxon>
        <taxon>Sordariomycetes</taxon>
        <taxon>Hypocreomycetidae</taxon>
        <taxon>Hypocreales</taxon>
        <taxon>Nectriaceae</taxon>
        <taxon>Fusarium</taxon>
        <taxon>Fusarium solani species complex</taxon>
    </lineage>
</organism>
<dbReference type="OrthoDB" id="3598923at2759"/>
<keyword evidence="3" id="KW-1185">Reference proteome</keyword>
<keyword evidence="1" id="KW-0732">Signal</keyword>
<feature type="chain" id="PRO_5019191916" evidence="1">
    <location>
        <begin position="19"/>
        <end position="110"/>
    </location>
</feature>
<dbReference type="Proteomes" id="UP000288168">
    <property type="component" value="Unassembled WGS sequence"/>
</dbReference>
<evidence type="ECO:0000313" key="2">
    <source>
        <dbReference type="EMBL" id="RSL54835.1"/>
    </source>
</evidence>
<feature type="signal peptide" evidence="1">
    <location>
        <begin position="1"/>
        <end position="18"/>
    </location>
</feature>
<comment type="caution">
    <text evidence="2">The sequence shown here is derived from an EMBL/GenBank/DDBJ whole genome shotgun (WGS) entry which is preliminary data.</text>
</comment>